<evidence type="ECO:0000313" key="2">
    <source>
        <dbReference type="Proteomes" id="UP000233556"/>
    </source>
</evidence>
<name>A0A2I0TYU8_LIMLA</name>
<reference evidence="2" key="1">
    <citation type="submission" date="2017-11" db="EMBL/GenBank/DDBJ databases">
        <authorList>
            <person name="Lima N.C."/>
            <person name="Parody-Merino A.M."/>
            <person name="Battley P.F."/>
            <person name="Fidler A.E."/>
            <person name="Prosdocimi F."/>
        </authorList>
    </citation>
    <scope>NUCLEOTIDE SEQUENCE [LARGE SCALE GENOMIC DNA]</scope>
</reference>
<accession>A0A2I0TYU8</accession>
<dbReference type="EMBL" id="KZ506631">
    <property type="protein sequence ID" value="PKU38873.1"/>
    <property type="molecule type" value="Genomic_DNA"/>
</dbReference>
<organism evidence="1 2">
    <name type="scientific">Limosa lapponica baueri</name>
    <dbReference type="NCBI Taxonomy" id="1758121"/>
    <lineage>
        <taxon>Eukaryota</taxon>
        <taxon>Metazoa</taxon>
        <taxon>Chordata</taxon>
        <taxon>Craniata</taxon>
        <taxon>Vertebrata</taxon>
        <taxon>Euteleostomi</taxon>
        <taxon>Archelosauria</taxon>
        <taxon>Archosauria</taxon>
        <taxon>Dinosauria</taxon>
        <taxon>Saurischia</taxon>
        <taxon>Theropoda</taxon>
        <taxon>Coelurosauria</taxon>
        <taxon>Aves</taxon>
        <taxon>Neognathae</taxon>
        <taxon>Neoaves</taxon>
        <taxon>Charadriiformes</taxon>
        <taxon>Scolopacidae</taxon>
        <taxon>Limosa</taxon>
    </lineage>
</organism>
<evidence type="ECO:0000313" key="1">
    <source>
        <dbReference type="EMBL" id="PKU38873.1"/>
    </source>
</evidence>
<dbReference type="Proteomes" id="UP000233556">
    <property type="component" value="Unassembled WGS sequence"/>
</dbReference>
<keyword evidence="2" id="KW-1185">Reference proteome</keyword>
<sequence length="77" mass="8421">MPQTPIFSSMLGSSCSGQVQPDMGERCVDPVYQDGNLVSGSLEALIERLVPTMDYYPDGLVQHIEKCILMRQRSSGG</sequence>
<dbReference type="OrthoDB" id="20825at2759"/>
<gene>
    <name evidence="1" type="ORF">llap_10822</name>
</gene>
<protein>
    <submittedName>
        <fullName evidence="1">Ras-gef domain-containing family member 1a isoform x1</fullName>
    </submittedName>
</protein>
<proteinExistence type="predicted"/>
<reference evidence="2" key="2">
    <citation type="submission" date="2017-12" db="EMBL/GenBank/DDBJ databases">
        <title>Genome sequence of the Bar-tailed Godwit (Limosa lapponica baueri).</title>
        <authorList>
            <person name="Lima N.C.B."/>
            <person name="Parody-Merino A.M."/>
            <person name="Battley P.F."/>
            <person name="Fidler A.E."/>
            <person name="Prosdocimi F."/>
        </authorList>
    </citation>
    <scope>NUCLEOTIDE SEQUENCE [LARGE SCALE GENOMIC DNA]</scope>
</reference>
<dbReference type="AlphaFoldDB" id="A0A2I0TYU8"/>